<reference evidence="1" key="1">
    <citation type="submission" date="2020-03" db="EMBL/GenBank/DDBJ databases">
        <title>The deep terrestrial virosphere.</title>
        <authorList>
            <person name="Holmfeldt K."/>
            <person name="Nilsson E."/>
            <person name="Simone D."/>
            <person name="Lopez-Fernandez M."/>
            <person name="Wu X."/>
            <person name="de Brujin I."/>
            <person name="Lundin D."/>
            <person name="Andersson A."/>
            <person name="Bertilsson S."/>
            <person name="Dopson M."/>
        </authorList>
    </citation>
    <scope>NUCLEOTIDE SEQUENCE</scope>
    <source>
        <strain evidence="1">MM415B02705</strain>
    </source>
</reference>
<name>A0A6M3L6C9_9ZZZZ</name>
<sequence>MSDYSEWAEQAYADFVKLGRDTVPEKIKENRDKFLPHCRKARKLKKVKDHETFRLCDEWEHYFDPGYRPSMSIDYLPDKLKSALLDMIEEG</sequence>
<evidence type="ECO:0000313" key="1">
    <source>
        <dbReference type="EMBL" id="QJA88698.1"/>
    </source>
</evidence>
<organism evidence="1">
    <name type="scientific">viral metagenome</name>
    <dbReference type="NCBI Taxonomy" id="1070528"/>
    <lineage>
        <taxon>unclassified sequences</taxon>
        <taxon>metagenomes</taxon>
        <taxon>organismal metagenomes</taxon>
    </lineage>
</organism>
<gene>
    <name evidence="1" type="ORF">MM415B02705_0005</name>
</gene>
<proteinExistence type="predicted"/>
<protein>
    <submittedName>
        <fullName evidence="1">Uncharacterized protein</fullName>
    </submittedName>
</protein>
<accession>A0A6M3L6C9</accession>
<dbReference type="AlphaFoldDB" id="A0A6M3L6C9"/>
<dbReference type="EMBL" id="MT142798">
    <property type="protein sequence ID" value="QJA88698.1"/>
    <property type="molecule type" value="Genomic_DNA"/>
</dbReference>